<dbReference type="Pfam" id="PF13428">
    <property type="entry name" value="TPR_14"/>
    <property type="match status" value="1"/>
</dbReference>
<dbReference type="Proteomes" id="UP001301350">
    <property type="component" value="Unassembled WGS sequence"/>
</dbReference>
<dbReference type="InterPro" id="IPR003107">
    <property type="entry name" value="HAT"/>
</dbReference>
<dbReference type="SMART" id="SM00028">
    <property type="entry name" value="TPR"/>
    <property type="match status" value="5"/>
</dbReference>
<proteinExistence type="predicted"/>
<gene>
    <name evidence="3" type="ORF">CDCA_CDCA01G0373</name>
</gene>
<sequence length="1306" mass="144496">MLGTAPLAMAFVPSKLLSSHGLHHCRAVTCSYPPSSRRLQASDAAAPRPRPRMDWRSERVGAPASPPNAPVPATLADVTEASLLEAARRDPLDGRGWIRLAKTACGSHEGESWSAMRTRRQVSVETMRRALQYLREGLKHNPRNEHLWYALVMCVQAICGPTETAAVDKVFQHALTQVPDAARLYIAYAKHLMGTRREHAQAIELLEGARRRGALSSELVALQATAHRQLFQPEQALLALFSAILPMPGDHAMPQSVRAYETLILQGQFSAPKELSHSGYLWRAAAALYDSMDADDNDDTDGDSAADGLSPAEDQAAISLRKMRVAAALWRRVCMLEPVHSQAWVRWAELEQALVNRGGAVDGDADPTVGIRILRRGMAATEGQLMPIRLALANAELRRGACEAARATLLEALGHDNGEASDGKRTAVPETPLKVADRLHLADLYRLLGTIELRMKQRDVARSHFHEALAVVSTIPGDTKAMAAVRARRRRALLRVWALTEWDTGDIDFALNGVLNEVNVSSVPYNGELWRLAGELETERGNLQRARQCFSQALAQLGDADGKNAAQPLGSSRRSLITQVTQDLDAARLWLAWGRCESRRARGQGLLDTPTEVPEENAQLAAEYLERAVGIAERRCSAADVAAWMPAQYSARYRPLRMLRRVGSRALIERAALSLHLGRFEEQREQLRKALQLDPYDSEAWRDLADAEMRRARSQQRKRDATGAAAALEALRSFYRSATRWTEGDADENHDDDDEEEEEEPESIDKVQLTVHDGAVAVVAPRSIQPILLCHWAQVERSHGDRERARELARRVCTRIAPDYLKAWMMWALCEKDRGAYEQARQVYREGAARARSERLQATALFIAWSKFEEERIGDAAAAIKVLEQALAHMPDSTELQRALAAVLERHGYVEQAYTVLQTLLQQQESQQRAGSPPGARDKVGDAAAWQQLAMLEARVHHNYDRACACLQEAIAIDPRNASLYTSLGVLEQTYRRSTGVARELFQRALTYDRTFAPALLAWARLEAQQGDVRHAEQLLLQIVRANAEAPGTPGVPSPASSSLAGHRVPLLVDERRRDAAMALRELAQLYDSDARDSSVAKRRQYLLQAVEANPWDAETYAALATLAMQSTEGDGDGMEAAREWYRRGLERCPHSGTLLRAWVTEERQWQLAGGRSCAALQAALEQARAACPRDVDVAIACAEWMGDASCFETALSQVAEGDVRADIYLAWAQQVERQGGGENGEGSAWQQQARSLLRKAVAEQPRSRAAWHASIALEQRIGDAARVRELQCQAAAVLHPGTEVGQTER</sequence>
<feature type="region of interest" description="Disordered" evidence="2">
    <location>
        <begin position="35"/>
        <end position="73"/>
    </location>
</feature>
<comment type="caution">
    <text evidence="3">The sequence shown here is derived from an EMBL/GenBank/DDBJ whole genome shotgun (WGS) entry which is preliminary data.</text>
</comment>
<evidence type="ECO:0000256" key="2">
    <source>
        <dbReference type="SAM" id="MobiDB-lite"/>
    </source>
</evidence>
<organism evidence="3 4">
    <name type="scientific">Cyanidium caldarium</name>
    <name type="common">Red alga</name>
    <dbReference type="NCBI Taxonomy" id="2771"/>
    <lineage>
        <taxon>Eukaryota</taxon>
        <taxon>Rhodophyta</taxon>
        <taxon>Bangiophyceae</taxon>
        <taxon>Cyanidiales</taxon>
        <taxon>Cyanidiaceae</taxon>
        <taxon>Cyanidium</taxon>
    </lineage>
</organism>
<keyword evidence="4" id="KW-1185">Reference proteome</keyword>
<evidence type="ECO:0000313" key="4">
    <source>
        <dbReference type="Proteomes" id="UP001301350"/>
    </source>
</evidence>
<accession>A0AAV9IR03</accession>
<evidence type="ECO:0008006" key="5">
    <source>
        <dbReference type="Google" id="ProtNLM"/>
    </source>
</evidence>
<dbReference type="GO" id="GO:0006397">
    <property type="term" value="P:mRNA processing"/>
    <property type="evidence" value="ECO:0007669"/>
    <property type="project" value="InterPro"/>
</dbReference>
<dbReference type="PANTHER" id="PTHR44917:SF1">
    <property type="entry name" value="PROTEIN HIGH CHLOROPHYLL FLUORESCENT 107"/>
    <property type="match status" value="1"/>
</dbReference>
<evidence type="ECO:0000256" key="1">
    <source>
        <dbReference type="PROSITE-ProRule" id="PRU00339"/>
    </source>
</evidence>
<dbReference type="InterPro" id="IPR044624">
    <property type="entry name" value="Mbb1-like"/>
</dbReference>
<feature type="region of interest" description="Disordered" evidence="2">
    <location>
        <begin position="742"/>
        <end position="764"/>
    </location>
</feature>
<dbReference type="GO" id="GO:0003729">
    <property type="term" value="F:mRNA binding"/>
    <property type="evidence" value="ECO:0007669"/>
    <property type="project" value="InterPro"/>
</dbReference>
<evidence type="ECO:0000313" key="3">
    <source>
        <dbReference type="EMBL" id="KAK4534348.1"/>
    </source>
</evidence>
<dbReference type="Gene3D" id="1.25.40.10">
    <property type="entry name" value="Tetratricopeptide repeat domain"/>
    <property type="match status" value="6"/>
</dbReference>
<dbReference type="SUPFAM" id="SSF48452">
    <property type="entry name" value="TPR-like"/>
    <property type="match status" value="3"/>
</dbReference>
<dbReference type="PROSITE" id="PS50005">
    <property type="entry name" value="TPR"/>
    <property type="match status" value="1"/>
</dbReference>
<dbReference type="PANTHER" id="PTHR44917">
    <property type="entry name" value="PROTEIN HIGH CHLOROPHYLL FLUORESCENT 107"/>
    <property type="match status" value="1"/>
</dbReference>
<keyword evidence="1" id="KW-0802">TPR repeat</keyword>
<reference evidence="3 4" key="1">
    <citation type="submission" date="2022-07" db="EMBL/GenBank/DDBJ databases">
        <title>Genome-wide signatures of adaptation to extreme environments.</title>
        <authorList>
            <person name="Cho C.H."/>
            <person name="Yoon H.S."/>
        </authorList>
    </citation>
    <scope>NUCLEOTIDE SEQUENCE [LARGE SCALE GENOMIC DNA]</scope>
    <source>
        <strain evidence="3 4">DBV 063 E5</strain>
    </source>
</reference>
<protein>
    <recommendedName>
        <fullName evidence="5">PsbB mRNA maturation factor Mbb1</fullName>
    </recommendedName>
</protein>
<dbReference type="SMART" id="SM00386">
    <property type="entry name" value="HAT"/>
    <property type="match status" value="12"/>
</dbReference>
<dbReference type="EMBL" id="JANCYW010000001">
    <property type="protein sequence ID" value="KAK4534348.1"/>
    <property type="molecule type" value="Genomic_DNA"/>
</dbReference>
<dbReference type="InterPro" id="IPR011990">
    <property type="entry name" value="TPR-like_helical_dom_sf"/>
</dbReference>
<dbReference type="InterPro" id="IPR019734">
    <property type="entry name" value="TPR_rpt"/>
</dbReference>
<dbReference type="Pfam" id="PF14559">
    <property type="entry name" value="TPR_19"/>
    <property type="match status" value="1"/>
</dbReference>
<name>A0AAV9IR03_CYACA</name>
<feature type="compositionally biased region" description="Acidic residues" evidence="2">
    <location>
        <begin position="744"/>
        <end position="762"/>
    </location>
</feature>
<feature type="repeat" description="TPR" evidence="1">
    <location>
        <begin position="664"/>
        <end position="697"/>
    </location>
</feature>